<reference evidence="3 4" key="1">
    <citation type="submission" date="2016-11" db="EMBL/GenBank/DDBJ databases">
        <title>Draft Genome Sequences of Nine Cyanobacterial Strains from Diverse Habitats.</title>
        <authorList>
            <person name="Zhu T."/>
            <person name="Hou S."/>
            <person name="Lu X."/>
            <person name="Hess W.R."/>
        </authorList>
    </citation>
    <scope>NUCLEOTIDE SEQUENCE [LARGE SCALE GENOMIC DNA]</scope>
    <source>
        <strain evidence="3 4">NIES-30</strain>
    </source>
</reference>
<accession>A0A1U7J065</accession>
<organism evidence="3 4">
    <name type="scientific">Phormidium tenue NIES-30</name>
    <dbReference type="NCBI Taxonomy" id="549789"/>
    <lineage>
        <taxon>Bacteria</taxon>
        <taxon>Bacillati</taxon>
        <taxon>Cyanobacteriota</taxon>
        <taxon>Cyanophyceae</taxon>
        <taxon>Oscillatoriophycideae</taxon>
        <taxon>Oscillatoriales</taxon>
        <taxon>Oscillatoriaceae</taxon>
        <taxon>Phormidium</taxon>
    </lineage>
</organism>
<dbReference type="Pfam" id="PF22727">
    <property type="entry name" value="NCH2"/>
    <property type="match status" value="1"/>
</dbReference>
<dbReference type="RefSeq" id="WP_073610380.1">
    <property type="nucleotide sequence ID" value="NZ_MRCG01000019.1"/>
</dbReference>
<proteinExistence type="predicted"/>
<feature type="domain" description="NACHT conflict system C-terminal helical" evidence="2">
    <location>
        <begin position="662"/>
        <end position="747"/>
    </location>
</feature>
<dbReference type="Pfam" id="PF05729">
    <property type="entry name" value="NACHT"/>
    <property type="match status" value="1"/>
</dbReference>
<dbReference type="SUPFAM" id="SSF52540">
    <property type="entry name" value="P-loop containing nucleoside triphosphate hydrolases"/>
    <property type="match status" value="1"/>
</dbReference>
<dbReference type="InterPro" id="IPR027417">
    <property type="entry name" value="P-loop_NTPase"/>
</dbReference>
<sequence>MALLESAIGGIAVTVLETTFKAGGAVAGQIKGAYNETQAKQKALEAAQNYVQRYDQRHCQVKVMPGLMKEPLPLEDIYTAVKLLDDESIQYFAAVDDLEATYRAKGRRSFGSSESPRQDGIQVANAEQYLMVLGGPGIGKSTFLRKIGLEALRRNGQIQRGCIPVLIELKELRDETIDLKQKIAAEFATCGFPEAEAFTEASLAQGKLLVLLDGLDEVPTQNLNRVVEHIEKFVDAHSTNAFVASCRTAAYRGSHGTFFKRFTDVTLAEFDDEQIEQFIRRWFRSDLDLESGTVDKYWDLLQKDENKATKELAQTPLLLTFLCLIYDRQQILPTQRSTLYGQALDILLSEWSAQKRLEHDPIYEGFHPGLEKVLLAQIAYESFEQDQLFFLKDDITWRIGEFLADTLDAPKHLDGAAVLRAIERQQGILVERATNIYSFSHLTLQEYLTAFHIKEEGLEAELIAHHLTDKRWREVFLLVAGLMGNKAIEFLTAIEATAHTYIEMYPKLISLIRWAKTSTTDSREQFNPIAKRATAIALASSITSAIAIDRARALASNSDSDRVLAIDRASTLASALNNDRVLAIALATDSDSAIAIAIDRAIDRATAIALANSIASILAIDSDSSITTDIALAIDRALASAIAINSCFAAILSNPKFSELPNQLERMARTVPAQDAPGSSWQNWANELETLWLDALCLSREDLISDRKEAEALQSYLYATELLLRCKAAAIRIPKQAWAELEDRLLTYSSSRKGTR</sequence>
<dbReference type="OrthoDB" id="448481at2"/>
<comment type="caution">
    <text evidence="3">The sequence shown here is derived from an EMBL/GenBank/DDBJ whole genome shotgun (WGS) entry which is preliminary data.</text>
</comment>
<dbReference type="EMBL" id="MRCG01000019">
    <property type="protein sequence ID" value="OKH44939.1"/>
    <property type="molecule type" value="Genomic_DNA"/>
</dbReference>
<dbReference type="PANTHER" id="PTHR46844:SF1">
    <property type="entry name" value="SLR5058 PROTEIN"/>
    <property type="match status" value="1"/>
</dbReference>
<dbReference type="InterPro" id="IPR007111">
    <property type="entry name" value="NACHT_NTPase"/>
</dbReference>
<protein>
    <submittedName>
        <fullName evidence="3">Uncharacterized protein</fullName>
    </submittedName>
</protein>
<dbReference type="PANTHER" id="PTHR46844">
    <property type="entry name" value="SLR5058 PROTEIN"/>
    <property type="match status" value="1"/>
</dbReference>
<keyword evidence="4" id="KW-1185">Reference proteome</keyword>
<dbReference type="Proteomes" id="UP000185557">
    <property type="component" value="Unassembled WGS sequence"/>
</dbReference>
<evidence type="ECO:0000259" key="2">
    <source>
        <dbReference type="Pfam" id="PF22727"/>
    </source>
</evidence>
<evidence type="ECO:0000313" key="3">
    <source>
        <dbReference type="EMBL" id="OKH44939.1"/>
    </source>
</evidence>
<evidence type="ECO:0000259" key="1">
    <source>
        <dbReference type="Pfam" id="PF05729"/>
    </source>
</evidence>
<name>A0A1U7J065_9CYAN</name>
<dbReference type="STRING" id="549789.NIES30_20815"/>
<dbReference type="AlphaFoldDB" id="A0A1U7J065"/>
<evidence type="ECO:0000313" key="4">
    <source>
        <dbReference type="Proteomes" id="UP000185557"/>
    </source>
</evidence>
<dbReference type="InterPro" id="IPR054501">
    <property type="entry name" value="NCH2"/>
</dbReference>
<feature type="domain" description="NACHT" evidence="1">
    <location>
        <begin position="129"/>
        <end position="285"/>
    </location>
</feature>
<gene>
    <name evidence="3" type="ORF">NIES30_20815</name>
</gene>
<dbReference type="Gene3D" id="3.40.50.300">
    <property type="entry name" value="P-loop containing nucleotide triphosphate hydrolases"/>
    <property type="match status" value="1"/>
</dbReference>